<dbReference type="SUPFAM" id="SSF50156">
    <property type="entry name" value="PDZ domain-like"/>
    <property type="match status" value="1"/>
</dbReference>
<evidence type="ECO:0000256" key="3">
    <source>
        <dbReference type="ARBA" id="ARBA00022801"/>
    </source>
</evidence>
<dbReference type="SUPFAM" id="SSF50494">
    <property type="entry name" value="Trypsin-like serine proteases"/>
    <property type="match status" value="1"/>
</dbReference>
<dbReference type="GO" id="GO:0004252">
    <property type="term" value="F:serine-type endopeptidase activity"/>
    <property type="evidence" value="ECO:0007669"/>
    <property type="project" value="InterPro"/>
</dbReference>
<dbReference type="PROSITE" id="PS50106">
    <property type="entry name" value="PDZ"/>
    <property type="match status" value="1"/>
</dbReference>
<keyword evidence="2 8" id="KW-0645">Protease</keyword>
<dbReference type="PANTHER" id="PTHR43343">
    <property type="entry name" value="PEPTIDASE S12"/>
    <property type="match status" value="1"/>
</dbReference>
<dbReference type="SMART" id="SM00228">
    <property type="entry name" value="PDZ"/>
    <property type="match status" value="1"/>
</dbReference>
<keyword evidence="6" id="KW-0472">Membrane</keyword>
<comment type="similarity">
    <text evidence="1">Belongs to the peptidase S1C family.</text>
</comment>
<dbReference type="Gene3D" id="2.40.10.10">
    <property type="entry name" value="Trypsin-like serine proteases"/>
    <property type="match status" value="2"/>
</dbReference>
<evidence type="ECO:0000256" key="2">
    <source>
        <dbReference type="ARBA" id="ARBA00022670"/>
    </source>
</evidence>
<evidence type="ECO:0000256" key="1">
    <source>
        <dbReference type="ARBA" id="ARBA00010541"/>
    </source>
</evidence>
<reference evidence="9" key="1">
    <citation type="submission" date="2018-02" db="EMBL/GenBank/DDBJ databases">
        <authorList>
            <person name="Seth-Smith MB H."/>
            <person name="Seth-Smith H."/>
        </authorList>
    </citation>
    <scope>NUCLEOTIDE SEQUENCE [LARGE SCALE GENOMIC DNA]</scope>
</reference>
<keyword evidence="3" id="KW-0378">Hydrolase</keyword>
<dbReference type="InterPro" id="IPR001940">
    <property type="entry name" value="Peptidase_S1C"/>
</dbReference>
<dbReference type="Proteomes" id="UP000269998">
    <property type="component" value="Chromosome"/>
</dbReference>
<feature type="domain" description="PDZ" evidence="7">
    <location>
        <begin position="397"/>
        <end position="478"/>
    </location>
</feature>
<dbReference type="InterPro" id="IPR051201">
    <property type="entry name" value="Chloro_Bact_Ser_Proteases"/>
</dbReference>
<keyword evidence="6" id="KW-0812">Transmembrane</keyword>
<feature type="region of interest" description="Disordered" evidence="5">
    <location>
        <begin position="1"/>
        <end position="111"/>
    </location>
</feature>
<dbReference type="InterPro" id="IPR009003">
    <property type="entry name" value="Peptidase_S1_PA"/>
</dbReference>
<dbReference type="InterPro" id="IPR036034">
    <property type="entry name" value="PDZ_sf"/>
</dbReference>
<dbReference type="PANTHER" id="PTHR43343:SF3">
    <property type="entry name" value="PROTEASE DO-LIKE 8, CHLOROPLASTIC"/>
    <property type="match status" value="1"/>
</dbReference>
<keyword evidence="4" id="KW-0720">Serine protease</keyword>
<accession>A0A447GIW5</accession>
<evidence type="ECO:0000313" key="8">
    <source>
        <dbReference type="EMBL" id="VDM90365.1"/>
    </source>
</evidence>
<feature type="transmembrane region" description="Helical" evidence="6">
    <location>
        <begin position="131"/>
        <end position="153"/>
    </location>
</feature>
<evidence type="ECO:0000256" key="4">
    <source>
        <dbReference type="ARBA" id="ARBA00022825"/>
    </source>
</evidence>
<gene>
    <name evidence="8" type="primary">htrA</name>
    <name evidence="8" type="ORF">MB901379_03964</name>
</gene>
<name>A0A447GIW5_9MYCO</name>
<dbReference type="RefSeq" id="WP_158018052.1">
    <property type="nucleotide sequence ID" value="NZ_CBCSKE010000009.1"/>
</dbReference>
<dbReference type="InterPro" id="IPR043504">
    <property type="entry name" value="Peptidase_S1_PA_chymotrypsin"/>
</dbReference>
<dbReference type="EMBL" id="LR130759">
    <property type="protein sequence ID" value="VDM90365.1"/>
    <property type="molecule type" value="Genomic_DNA"/>
</dbReference>
<dbReference type="FunFam" id="2.40.10.10:FF:000001">
    <property type="entry name" value="Periplasmic serine protease DegS"/>
    <property type="match status" value="1"/>
</dbReference>
<evidence type="ECO:0000256" key="6">
    <source>
        <dbReference type="SAM" id="Phobius"/>
    </source>
</evidence>
<evidence type="ECO:0000256" key="5">
    <source>
        <dbReference type="SAM" id="MobiDB-lite"/>
    </source>
</evidence>
<feature type="compositionally biased region" description="Gly residues" evidence="5">
    <location>
        <begin position="75"/>
        <end position="104"/>
    </location>
</feature>
<sequence>MADQAQVEEERLSDMTNHPRYSPPPQQPGYRNAPNQPVPPAYAQGPQQTYNQQFDWRYHQPRPPLGQPYDTLTGTGPGPLRGGTGSGPIPGGTGQGAVPGGTGPGPIPGMLPPMAPPPTVIQQRRPRAGMLAVGAVVIAVVSAGIGGAAASIIELNRSPVASNDGGVVASGAPSVPAANMPPGSVEQVASKVVPSVVMLETDLGRQSEEGSGVILSADGLIMTNNHVVAAAAKPPAGSPEPKTTVTFYDGRTAPFKVVGADPTSDIAVIRVSGVSGLTPIALGSSSDLRVGQPVLAIGSPLGLAGTVTTGIVSALNRPVSTTGEAGNQNTVLDAIQTDAAINPGNSGGALVNMNAQLVGINSAIATLGADSGDAQSGSIGLGFAIPVDQAKRIADELISTGKASHASLGVQVTTDKGIPGAKVVEVVQGGAAATAGVPKGVVVTKVDDRPINSADALVAAVRSKAPGDKVSLTFQDPAGGNRTVQVTLGKAEQ</sequence>
<evidence type="ECO:0000313" key="9">
    <source>
        <dbReference type="Proteomes" id="UP000269998"/>
    </source>
</evidence>
<dbReference type="Pfam" id="PF13180">
    <property type="entry name" value="PDZ_2"/>
    <property type="match status" value="1"/>
</dbReference>
<dbReference type="PRINTS" id="PR00834">
    <property type="entry name" value="PROTEASES2C"/>
</dbReference>
<feature type="compositionally biased region" description="Polar residues" evidence="5">
    <location>
        <begin position="45"/>
        <end position="54"/>
    </location>
</feature>
<dbReference type="Gene3D" id="2.30.42.10">
    <property type="match status" value="1"/>
</dbReference>
<keyword evidence="9" id="KW-1185">Reference proteome</keyword>
<dbReference type="InterPro" id="IPR001478">
    <property type="entry name" value="PDZ"/>
</dbReference>
<dbReference type="GO" id="GO:0006508">
    <property type="term" value="P:proteolysis"/>
    <property type="evidence" value="ECO:0007669"/>
    <property type="project" value="UniProtKB-KW"/>
</dbReference>
<dbReference type="KEGG" id="mbai:MB901379_03964"/>
<dbReference type="OrthoDB" id="9758917at2"/>
<dbReference type="Pfam" id="PF13365">
    <property type="entry name" value="Trypsin_2"/>
    <property type="match status" value="1"/>
</dbReference>
<proteinExistence type="inferred from homology"/>
<protein>
    <submittedName>
        <fullName evidence="8">Serine protease HtrA</fullName>
    </submittedName>
</protein>
<organism evidence="8 9">
    <name type="scientific">Mycobacterium basiliense</name>
    <dbReference type="NCBI Taxonomy" id="2094119"/>
    <lineage>
        <taxon>Bacteria</taxon>
        <taxon>Bacillati</taxon>
        <taxon>Actinomycetota</taxon>
        <taxon>Actinomycetes</taxon>
        <taxon>Mycobacteriales</taxon>
        <taxon>Mycobacteriaceae</taxon>
        <taxon>Mycobacterium</taxon>
    </lineage>
</organism>
<keyword evidence="6" id="KW-1133">Transmembrane helix</keyword>
<evidence type="ECO:0000259" key="7">
    <source>
        <dbReference type="PROSITE" id="PS50106"/>
    </source>
</evidence>
<dbReference type="AlphaFoldDB" id="A0A447GIW5"/>